<reference evidence="4 5" key="1">
    <citation type="submission" date="2016-02" db="EMBL/GenBank/DDBJ databases">
        <title>Draft genome sequence of hydrocarbon degrading Staphylococcus saprophyticus Strain CNV2, isolated from crude-oil contaminated soil from Noonmati Oil Refinery, Guwahati, Assam, India.</title>
        <authorList>
            <person name="Mukherjee A."/>
            <person name="Chettri B."/>
            <person name="Langpoklakpam J."/>
            <person name="Singh A.K."/>
            <person name="Chattopadhyay D.J."/>
        </authorList>
    </citation>
    <scope>NUCLEOTIDE SEQUENCE [LARGE SCALE GENOMIC DNA]</scope>
    <source>
        <strain evidence="4 5">CNV2</strain>
    </source>
</reference>
<dbReference type="InterPro" id="IPR012354">
    <property type="entry name" value="Esterase_lipase"/>
</dbReference>
<evidence type="ECO:0000313" key="4">
    <source>
        <dbReference type="EMBL" id="KYH15681.1"/>
    </source>
</evidence>
<proteinExistence type="predicted"/>
<feature type="domain" description="Serine aminopeptidase S33" evidence="2">
    <location>
        <begin position="16"/>
        <end position="127"/>
    </location>
</feature>
<dbReference type="PIRSF" id="PIRSF017388">
    <property type="entry name" value="Esterase_lipase"/>
    <property type="match status" value="1"/>
</dbReference>
<dbReference type="Gene3D" id="3.40.50.1820">
    <property type="entry name" value="alpha/beta hydrolase"/>
    <property type="match status" value="1"/>
</dbReference>
<evidence type="ECO:0000313" key="5">
    <source>
        <dbReference type="Proteomes" id="UP000075418"/>
    </source>
</evidence>
<evidence type="ECO:0000256" key="1">
    <source>
        <dbReference type="PIRSR" id="PIRSR017388-1"/>
    </source>
</evidence>
<feature type="active site" description="Charge relay system" evidence="1">
    <location>
        <position position="193"/>
    </location>
</feature>
<dbReference type="InterPro" id="IPR051044">
    <property type="entry name" value="MAG_DAG_Lipase"/>
</dbReference>
<organism evidence="4 5">
    <name type="scientific">Staphylococcus kloosii</name>
    <dbReference type="NCBI Taxonomy" id="29384"/>
    <lineage>
        <taxon>Bacteria</taxon>
        <taxon>Bacillati</taxon>
        <taxon>Bacillota</taxon>
        <taxon>Bacilli</taxon>
        <taxon>Bacillales</taxon>
        <taxon>Staphylococcaceae</taxon>
        <taxon>Staphylococcus</taxon>
    </lineage>
</organism>
<feature type="active site" description="Nucleophile" evidence="1">
    <location>
        <position position="96"/>
    </location>
</feature>
<dbReference type="InterPro" id="IPR029058">
    <property type="entry name" value="AB_hydrolase_fold"/>
</dbReference>
<dbReference type="EMBL" id="LUGM01000001">
    <property type="protein sequence ID" value="KYH15681.1"/>
    <property type="molecule type" value="Genomic_DNA"/>
</dbReference>
<dbReference type="EMBL" id="LUGM01000002">
    <property type="protein sequence ID" value="KYH14096.1"/>
    <property type="molecule type" value="Genomic_DNA"/>
</dbReference>
<protein>
    <submittedName>
        <fullName evidence="4">Carboxylesterase</fullName>
    </submittedName>
</protein>
<dbReference type="Pfam" id="PF12146">
    <property type="entry name" value="Hydrolase_4"/>
    <property type="match status" value="1"/>
</dbReference>
<dbReference type="InterPro" id="IPR022742">
    <property type="entry name" value="Hydrolase_4"/>
</dbReference>
<sequence>MIKVKEPNPIYLENENAQHAVLLLHSFTGTVRDVKLLATKLNKAGYTCLVPAYRGHGLMISELMQYTIQDWWQDALAGYQQLKEEGYKKITVLGVSLGGLLSLKLAEEQEVHSVVVMSTPYKKGDASLEMRLKNYGSRMGQLLGLDEDEINRQIALIPQYEAGLYEFKRMVDDIMSNVKHIDVPIAVKYGKEDELSYEKSANYIYNQIEHSKKSIKGYDLCHHLMTQGKGKEAVEEDTLTFLTQFN</sequence>
<gene>
    <name evidence="3" type="ORF">A0131_04700</name>
    <name evidence="4" type="ORF">A0131_11470</name>
</gene>
<name>A0A151A7S4_9STAP</name>
<evidence type="ECO:0000313" key="3">
    <source>
        <dbReference type="EMBL" id="KYH14096.1"/>
    </source>
</evidence>
<dbReference type="GO" id="GO:0052689">
    <property type="term" value="F:carboxylic ester hydrolase activity"/>
    <property type="evidence" value="ECO:0007669"/>
    <property type="project" value="InterPro"/>
</dbReference>
<accession>A0A151A7S4</accession>
<dbReference type="RefSeq" id="WP_061853431.1">
    <property type="nucleotide sequence ID" value="NZ_LUGM01000001.1"/>
</dbReference>
<evidence type="ECO:0000259" key="2">
    <source>
        <dbReference type="Pfam" id="PF12146"/>
    </source>
</evidence>
<dbReference type="SUPFAM" id="SSF53474">
    <property type="entry name" value="alpha/beta-Hydrolases"/>
    <property type="match status" value="1"/>
</dbReference>
<feature type="active site" description="Charge relay system" evidence="1">
    <location>
        <position position="223"/>
    </location>
</feature>
<dbReference type="Proteomes" id="UP000075418">
    <property type="component" value="Unassembled WGS sequence"/>
</dbReference>
<comment type="caution">
    <text evidence="4">The sequence shown here is derived from an EMBL/GenBank/DDBJ whole genome shotgun (WGS) entry which is preliminary data.</text>
</comment>
<dbReference type="PANTHER" id="PTHR11614">
    <property type="entry name" value="PHOSPHOLIPASE-RELATED"/>
    <property type="match status" value="1"/>
</dbReference>
<dbReference type="AlphaFoldDB" id="A0A151A7S4"/>